<sequence length="137" mass="15181">MPTVLACWSPPHVKQGLPVKSAPAPTRAEIDLEVEDVAPAHLNGDVRLIHSHDSCLILVAFLPSRVLDGSFCGWDMAPEYSPPHHPCRRRGHHHLPLLLLLLMPLQSPVAIVRQNAHFKATTKRHSDESRATVATDY</sequence>
<proteinExistence type="predicted"/>
<organism evidence="1">
    <name type="scientific">Mesocestoides corti</name>
    <name type="common">Flatworm</name>
    <dbReference type="NCBI Taxonomy" id="53468"/>
    <lineage>
        <taxon>Eukaryota</taxon>
        <taxon>Metazoa</taxon>
        <taxon>Spiralia</taxon>
        <taxon>Lophotrochozoa</taxon>
        <taxon>Platyhelminthes</taxon>
        <taxon>Cestoda</taxon>
        <taxon>Eucestoda</taxon>
        <taxon>Cyclophyllidea</taxon>
        <taxon>Mesocestoididae</taxon>
        <taxon>Mesocestoides</taxon>
    </lineage>
</organism>
<accession>A0A5K3FF75</accession>
<dbReference type="WBParaSite" id="MCU_006950-RA">
    <property type="protein sequence ID" value="MCU_006950-RA"/>
    <property type="gene ID" value="MCU_006950"/>
</dbReference>
<evidence type="ECO:0000313" key="1">
    <source>
        <dbReference type="WBParaSite" id="MCU_006950-RA"/>
    </source>
</evidence>
<name>A0A5K3FF75_MESCO</name>
<reference evidence="1" key="1">
    <citation type="submission" date="2019-11" db="UniProtKB">
        <authorList>
            <consortium name="WormBaseParasite"/>
        </authorList>
    </citation>
    <scope>IDENTIFICATION</scope>
</reference>
<protein>
    <submittedName>
        <fullName evidence="1">Uncharacterized protein</fullName>
    </submittedName>
</protein>
<dbReference type="AlphaFoldDB" id="A0A5K3FF75"/>